<dbReference type="EMBL" id="VAUP01000037">
    <property type="protein sequence ID" value="TLX41391.1"/>
    <property type="molecule type" value="Genomic_DNA"/>
</dbReference>
<dbReference type="RefSeq" id="WP_138400905.1">
    <property type="nucleotide sequence ID" value="NZ_JBAFVI010000006.1"/>
</dbReference>
<dbReference type="GO" id="GO:0006313">
    <property type="term" value="P:DNA transposition"/>
    <property type="evidence" value="ECO:0007669"/>
    <property type="project" value="InterPro"/>
</dbReference>
<dbReference type="GO" id="GO:0003677">
    <property type="term" value="F:DNA binding"/>
    <property type="evidence" value="ECO:0007669"/>
    <property type="project" value="InterPro"/>
</dbReference>
<dbReference type="Proteomes" id="UP000305131">
    <property type="component" value="Unassembled WGS sequence"/>
</dbReference>
<dbReference type="Pfam" id="PF02371">
    <property type="entry name" value="Transposase_20"/>
    <property type="match status" value="1"/>
</dbReference>
<evidence type="ECO:0000313" key="3">
    <source>
        <dbReference type="Proteomes" id="UP000305131"/>
    </source>
</evidence>
<feature type="domain" description="Transposase IS116/IS110/IS902 C-terminal" evidence="1">
    <location>
        <begin position="17"/>
        <end position="92"/>
    </location>
</feature>
<organism evidence="2 3">
    <name type="scientific">Xanthobacter autotrophicus</name>
    <dbReference type="NCBI Taxonomy" id="280"/>
    <lineage>
        <taxon>Bacteria</taxon>
        <taxon>Pseudomonadati</taxon>
        <taxon>Pseudomonadota</taxon>
        <taxon>Alphaproteobacteria</taxon>
        <taxon>Hyphomicrobiales</taxon>
        <taxon>Xanthobacteraceae</taxon>
        <taxon>Xanthobacter</taxon>
    </lineage>
</organism>
<dbReference type="OrthoDB" id="7410629at2"/>
<dbReference type="InterPro" id="IPR003346">
    <property type="entry name" value="Transposase_20"/>
</dbReference>
<comment type="caution">
    <text evidence="2">The sequence shown here is derived from an EMBL/GenBank/DDBJ whole genome shotgun (WGS) entry which is preliminary data.</text>
</comment>
<dbReference type="AlphaFoldDB" id="A0A6C1KC63"/>
<reference evidence="2 3" key="1">
    <citation type="submission" date="2019-05" db="EMBL/GenBank/DDBJ databases">
        <authorList>
            <person name="Zhou X."/>
        </authorList>
    </citation>
    <scope>NUCLEOTIDE SEQUENCE [LARGE SCALE GENOMIC DNA]</scope>
    <source>
        <strain evidence="2 3">DSM 432</strain>
    </source>
</reference>
<sequence length="109" mass="11993">MCESSNRLRAVCDDVVCRRLITVSDVGPGTALTFCTAVDDPGRFSGTRAVDAHFGATLRRYQSGEADRIGHINKQGDTLARPALFNRVLSTTENSVTQLKQNTRDLPRR</sequence>
<gene>
    <name evidence="2" type="ORF">FBQ73_18135</name>
</gene>
<protein>
    <submittedName>
        <fullName evidence="2">IS110 family transposase</fullName>
    </submittedName>
</protein>
<accession>A0A6C1KC63</accession>
<evidence type="ECO:0000259" key="1">
    <source>
        <dbReference type="Pfam" id="PF02371"/>
    </source>
</evidence>
<name>A0A6C1KC63_XANAU</name>
<dbReference type="GeneID" id="95865734"/>
<dbReference type="GO" id="GO:0004803">
    <property type="term" value="F:transposase activity"/>
    <property type="evidence" value="ECO:0007669"/>
    <property type="project" value="InterPro"/>
</dbReference>
<proteinExistence type="predicted"/>
<evidence type="ECO:0000313" key="2">
    <source>
        <dbReference type="EMBL" id="TLX41391.1"/>
    </source>
</evidence>